<dbReference type="Proteomes" id="UP001190700">
    <property type="component" value="Unassembled WGS sequence"/>
</dbReference>
<organism evidence="1 2">
    <name type="scientific">Cymbomonas tetramitiformis</name>
    <dbReference type="NCBI Taxonomy" id="36881"/>
    <lineage>
        <taxon>Eukaryota</taxon>
        <taxon>Viridiplantae</taxon>
        <taxon>Chlorophyta</taxon>
        <taxon>Pyramimonadophyceae</taxon>
        <taxon>Pyramimonadales</taxon>
        <taxon>Pyramimonadaceae</taxon>
        <taxon>Cymbomonas</taxon>
    </lineage>
</organism>
<comment type="caution">
    <text evidence="1">The sequence shown here is derived from an EMBL/GenBank/DDBJ whole genome shotgun (WGS) entry which is preliminary data.</text>
</comment>
<dbReference type="EMBL" id="LGRX02027947">
    <property type="protein sequence ID" value="KAK3248581.1"/>
    <property type="molecule type" value="Genomic_DNA"/>
</dbReference>
<evidence type="ECO:0000313" key="1">
    <source>
        <dbReference type="EMBL" id="KAK3248581.1"/>
    </source>
</evidence>
<keyword evidence="2" id="KW-1185">Reference proteome</keyword>
<gene>
    <name evidence="1" type="ORF">CYMTET_41957</name>
</gene>
<evidence type="ECO:0000313" key="2">
    <source>
        <dbReference type="Proteomes" id="UP001190700"/>
    </source>
</evidence>
<accession>A0AAE0C514</accession>
<name>A0AAE0C514_9CHLO</name>
<sequence length="418" mass="47030">MVYCASEATLEPCPHGSEETRCASASIREQYEKHVLEEKSDFEKYLVYRTPGLTEGGWGNRVNALLASFTFAIVTGRHFLLDWGDDATLKRHTSHCSFPFLEPPGILWDIGQHYEHFDLSMFKNGVSEFSSPSHRWRVSDTQSRSVGPGSWRLLKHTREFNLGAFLREEKLKDLTQQYIFVENGFDFTQDLVANPQLRETWESLLGPSALSASEWSSYAMHFLFSRPSADMQAMVSEFKAAHNWHAQPVWGVQIRTLGIESSQPMVGQIIDHADLTWECVREALSQYQAKQGESNENNITSPTPLIYFASDMPELGERLEAYLEGAASVIQVLKDPGSAVHSSTSDDCKAVHNTIVDWFLLGETSVMVENCYRIRRSTFPESAGKRGGMKLEGGVKTCGRCTWSVNKKVLSRGGHTEL</sequence>
<dbReference type="Gene3D" id="3.40.50.11350">
    <property type="match status" value="1"/>
</dbReference>
<reference evidence="1 2" key="1">
    <citation type="journal article" date="2015" name="Genome Biol. Evol.">
        <title>Comparative Genomics of a Bacterivorous Green Alga Reveals Evolutionary Causalities and Consequences of Phago-Mixotrophic Mode of Nutrition.</title>
        <authorList>
            <person name="Burns J.A."/>
            <person name="Paasch A."/>
            <person name="Narechania A."/>
            <person name="Kim E."/>
        </authorList>
    </citation>
    <scope>NUCLEOTIDE SEQUENCE [LARGE SCALE GENOMIC DNA]</scope>
    <source>
        <strain evidence="1 2">PLY_AMNH</strain>
    </source>
</reference>
<proteinExistence type="predicted"/>
<protein>
    <submittedName>
        <fullName evidence="1">Uncharacterized protein</fullName>
    </submittedName>
</protein>
<dbReference type="AlphaFoldDB" id="A0AAE0C514"/>